<reference evidence="2 3" key="1">
    <citation type="submission" date="2019-03" db="EMBL/GenBank/DDBJ databases">
        <title>Genomics of glacier-inhabiting Cryobacterium strains.</title>
        <authorList>
            <person name="Liu Q."/>
            <person name="Xin Y.-H."/>
        </authorList>
    </citation>
    <scope>NUCLEOTIDE SEQUENCE [LARGE SCALE GENOMIC DNA]</scope>
    <source>
        <strain evidence="2 3">TMT2-16</strain>
    </source>
</reference>
<gene>
    <name evidence="2" type="ORF">E3T25_06530</name>
</gene>
<sequence length="101" mass="10974">MTATGSLGVEQVEIGVAHQAGYCRVVRKQCDANRYRGQSVAPMDAQFGADSSGDARGQVLVWLGRPHAVLPSTLTFHPWQSCNSGQEQMPHRAGRPSAHFR</sequence>
<comment type="caution">
    <text evidence="2">The sequence shown here is derived from an EMBL/GenBank/DDBJ whole genome shotgun (WGS) entry which is preliminary data.</text>
</comment>
<evidence type="ECO:0000313" key="2">
    <source>
        <dbReference type="EMBL" id="TFD03275.1"/>
    </source>
</evidence>
<accession>A0ABY2JDQ2</accession>
<proteinExistence type="predicted"/>
<feature type="compositionally biased region" description="Basic residues" evidence="1">
    <location>
        <begin position="92"/>
        <end position="101"/>
    </location>
</feature>
<keyword evidence="3" id="KW-1185">Reference proteome</keyword>
<dbReference type="EMBL" id="SOGO01000021">
    <property type="protein sequence ID" value="TFD03275.1"/>
    <property type="molecule type" value="Genomic_DNA"/>
</dbReference>
<protein>
    <submittedName>
        <fullName evidence="2">Uncharacterized protein</fullName>
    </submittedName>
</protein>
<evidence type="ECO:0000313" key="3">
    <source>
        <dbReference type="Proteomes" id="UP000297851"/>
    </source>
</evidence>
<organism evidence="2 3">
    <name type="scientific">Cryobacterium sandaracinum</name>
    <dbReference type="NCBI Taxonomy" id="1259247"/>
    <lineage>
        <taxon>Bacteria</taxon>
        <taxon>Bacillati</taxon>
        <taxon>Actinomycetota</taxon>
        <taxon>Actinomycetes</taxon>
        <taxon>Micrococcales</taxon>
        <taxon>Microbacteriaceae</taxon>
        <taxon>Cryobacterium</taxon>
    </lineage>
</organism>
<dbReference type="RefSeq" id="WP_134373206.1">
    <property type="nucleotide sequence ID" value="NZ_SOGO01000021.1"/>
</dbReference>
<dbReference type="Proteomes" id="UP000297851">
    <property type="component" value="Unassembled WGS sequence"/>
</dbReference>
<feature type="region of interest" description="Disordered" evidence="1">
    <location>
        <begin position="81"/>
        <end position="101"/>
    </location>
</feature>
<name>A0ABY2JDQ2_9MICO</name>
<evidence type="ECO:0000256" key="1">
    <source>
        <dbReference type="SAM" id="MobiDB-lite"/>
    </source>
</evidence>